<dbReference type="Pfam" id="PF01569">
    <property type="entry name" value="PAP2"/>
    <property type="match status" value="1"/>
</dbReference>
<dbReference type="Gene3D" id="1.20.144.10">
    <property type="entry name" value="Phosphatidic acid phosphatase type 2/haloperoxidase"/>
    <property type="match status" value="1"/>
</dbReference>
<proteinExistence type="predicted"/>
<reference evidence="4" key="1">
    <citation type="submission" date="2016-10" db="EMBL/GenBank/DDBJ databases">
        <authorList>
            <person name="Varghese N."/>
            <person name="Submissions S."/>
        </authorList>
    </citation>
    <scope>NUCLEOTIDE SEQUENCE [LARGE SCALE GENOMIC DNA]</scope>
    <source>
        <strain evidence="4">DSM 15310</strain>
    </source>
</reference>
<evidence type="ECO:0000313" key="4">
    <source>
        <dbReference type="Proteomes" id="UP000198697"/>
    </source>
</evidence>
<dbReference type="EMBL" id="FOHS01000001">
    <property type="protein sequence ID" value="SES84924.1"/>
    <property type="molecule type" value="Genomic_DNA"/>
</dbReference>
<evidence type="ECO:0000313" key="3">
    <source>
        <dbReference type="EMBL" id="SES84924.1"/>
    </source>
</evidence>
<gene>
    <name evidence="3" type="ORF">SAMN04487998_0461</name>
</gene>
<accession>A0A1H9ZT26</accession>
<dbReference type="InterPro" id="IPR036938">
    <property type="entry name" value="PAP2/HPO_sf"/>
</dbReference>
<dbReference type="AlphaFoldDB" id="A0A1H9ZT26"/>
<protein>
    <submittedName>
        <fullName evidence="3">PAP2 superfamily protein</fullName>
    </submittedName>
</protein>
<keyword evidence="4" id="KW-1185">Reference proteome</keyword>
<dbReference type="STRING" id="82805.SAMN04487998_0461"/>
<sequence length="275" mass="29161">MKKRFTPLLLLLPLLPLADAQAQQAPSPYRTRFAVDAPVTAGLGALSGVGLLLISRKDGLNQTELAALSKQDVPKFDRFSAGNYSTSAQTASDLIVYPSLLLAPGLLALDSDVRARYGQVLGLYLQTMAASNAAFTLTAGNVYRYRPFLYGPEGGSKRTSHISTNSFFAGHTANTAAATFFAAKVYHDFHPGSAARPFVWGAAALVPAATGYFRLKAGKHFLSDNILGYSVGAAVGILVPQLHKTTSRTGLSVFPVQGLNVNGYAYSGLGFTKQL</sequence>
<evidence type="ECO:0000256" key="1">
    <source>
        <dbReference type="SAM" id="SignalP"/>
    </source>
</evidence>
<keyword evidence="1" id="KW-0732">Signal</keyword>
<dbReference type="CDD" id="cd01610">
    <property type="entry name" value="PAP2_like"/>
    <property type="match status" value="1"/>
</dbReference>
<feature type="chain" id="PRO_5011554556" evidence="1">
    <location>
        <begin position="23"/>
        <end position="275"/>
    </location>
</feature>
<organism evidence="3 4">
    <name type="scientific">Hymenobacter actinosclerus</name>
    <dbReference type="NCBI Taxonomy" id="82805"/>
    <lineage>
        <taxon>Bacteria</taxon>
        <taxon>Pseudomonadati</taxon>
        <taxon>Bacteroidota</taxon>
        <taxon>Cytophagia</taxon>
        <taxon>Cytophagales</taxon>
        <taxon>Hymenobacteraceae</taxon>
        <taxon>Hymenobacter</taxon>
    </lineage>
</organism>
<dbReference type="OrthoDB" id="9806134at2"/>
<dbReference type="SUPFAM" id="SSF48317">
    <property type="entry name" value="Acid phosphatase/Vanadium-dependent haloperoxidase"/>
    <property type="match status" value="1"/>
</dbReference>
<dbReference type="RefSeq" id="WP_092767865.1">
    <property type="nucleotide sequence ID" value="NZ_FOHS01000001.1"/>
</dbReference>
<name>A0A1H9ZT26_9BACT</name>
<feature type="domain" description="Phosphatidic acid phosphatase type 2/haloperoxidase" evidence="2">
    <location>
        <begin position="124"/>
        <end position="245"/>
    </location>
</feature>
<dbReference type="InterPro" id="IPR000326">
    <property type="entry name" value="PAP2/HPO"/>
</dbReference>
<feature type="signal peptide" evidence="1">
    <location>
        <begin position="1"/>
        <end position="22"/>
    </location>
</feature>
<dbReference type="Proteomes" id="UP000198697">
    <property type="component" value="Unassembled WGS sequence"/>
</dbReference>
<evidence type="ECO:0000259" key="2">
    <source>
        <dbReference type="Pfam" id="PF01569"/>
    </source>
</evidence>